<keyword evidence="2" id="KW-0378">Hydrolase</keyword>
<proteinExistence type="inferred from homology"/>
<evidence type="ECO:0000256" key="3">
    <source>
        <dbReference type="SAM" id="Phobius"/>
    </source>
</evidence>
<keyword evidence="3" id="KW-0812">Transmembrane</keyword>
<dbReference type="PROSITE" id="PS00131">
    <property type="entry name" value="CARBOXYPEPT_SER_SER"/>
    <property type="match status" value="1"/>
</dbReference>
<evidence type="ECO:0000313" key="4">
    <source>
        <dbReference type="EMBL" id="MUP40227.1"/>
    </source>
</evidence>
<sequence>MVYKVRFIFETLHRCCILAMFLAVVCGIALIQCIVNGNPDEIVDLPGLPSKPNFHQYSGYLNATNGRLLHYWFVESERDPSNDPLLLWLNGGPGCSSLDGLLTEHGPFRVAEQGKSLSFNPYSWNKLTNVVYLEAPAGVGFSYSLDKNYKTNDDQVSLDNYVALQSFFKKFPQFTKNEFYITGESYGGIYVPTLSVRVLQGSAPINFKGFAVGNGLSSSLLNDNSIIFFIYHHGLFGIGLWTELTKYCCSGGVSQSTCNFHNSTDERCRNAVTKAMSIIMSSGLNPYNLYDICQTTDTSKGQFTRFDADIKSIFKYYGFSKSMLLRKAKSKHGLDPPCISGADTTAYLNRPDVRTALHIPDNVQNWTVCSEDVATQYVTLYKTMENQYNILLPKVRGLVYNGDVDMMCNFLGDEWFVDSLGRKVISNYTYWKIDNQVGGFVKQFDSLDFLTIRGAGHMVPTNKPQEALKMITSFLFKKPY</sequence>
<accession>A0A646QCJ4</accession>
<comment type="similarity">
    <text evidence="1 2">Belongs to the peptidase S10 family.</text>
</comment>
<keyword evidence="2" id="KW-0645">Protease</keyword>
<reference evidence="4" key="1">
    <citation type="submission" date="2018-11" db="EMBL/GenBank/DDBJ databases">
        <title>Venom-gland transcriptomics and venom proteomics of the Florida green centipede (Hemiscolopendra marginata) reveal sex-based variation in a centipede venom.</title>
        <authorList>
            <person name="Nystrom G.S."/>
            <person name="Ward M.J."/>
            <person name="Ellsworth S.A."/>
            <person name="Rokyta D.R."/>
        </authorList>
    </citation>
    <scope>NUCLEOTIDE SEQUENCE</scope>
    <source>
        <tissue evidence="4">Venom gland</tissue>
    </source>
</reference>
<dbReference type="EC" id="3.4.16.-" evidence="2"/>
<dbReference type="InterPro" id="IPR033124">
    <property type="entry name" value="Ser_caboxypep_his_AS"/>
</dbReference>
<dbReference type="GO" id="GO:0006508">
    <property type="term" value="P:proteolysis"/>
    <property type="evidence" value="ECO:0007669"/>
    <property type="project" value="UniProtKB-KW"/>
</dbReference>
<dbReference type="InterPro" id="IPR018202">
    <property type="entry name" value="Ser_caboxypep_ser_AS"/>
</dbReference>
<dbReference type="GO" id="GO:0004185">
    <property type="term" value="F:serine-type carboxypeptidase activity"/>
    <property type="evidence" value="ECO:0007669"/>
    <property type="project" value="UniProtKB-UniRule"/>
</dbReference>
<keyword evidence="3" id="KW-1133">Transmembrane helix</keyword>
<dbReference type="Gene3D" id="3.40.50.1820">
    <property type="entry name" value="alpha/beta hydrolase"/>
    <property type="match status" value="1"/>
</dbReference>
<dbReference type="FunFam" id="3.40.50.1820:FF:000055">
    <property type="entry name" value="Carboxypeptidase"/>
    <property type="match status" value="1"/>
</dbReference>
<keyword evidence="3" id="KW-0472">Membrane</keyword>
<dbReference type="PRINTS" id="PR00724">
    <property type="entry name" value="CRBOXYPTASEC"/>
</dbReference>
<dbReference type="EMBL" id="GHBY01000050">
    <property type="protein sequence ID" value="MUP40227.1"/>
    <property type="molecule type" value="Transcribed_RNA"/>
</dbReference>
<dbReference type="PANTHER" id="PTHR11802:SF201">
    <property type="entry name" value="CARBOXYPEPTIDASE"/>
    <property type="match status" value="1"/>
</dbReference>
<dbReference type="Pfam" id="PF00450">
    <property type="entry name" value="Peptidase_S10"/>
    <property type="match status" value="1"/>
</dbReference>
<dbReference type="AlphaFoldDB" id="A0A646QCJ4"/>
<evidence type="ECO:0000256" key="2">
    <source>
        <dbReference type="RuleBase" id="RU361156"/>
    </source>
</evidence>
<dbReference type="InterPro" id="IPR029058">
    <property type="entry name" value="AB_hydrolase_fold"/>
</dbReference>
<name>A0A646QCJ4_9MYRI</name>
<dbReference type="InterPro" id="IPR001563">
    <property type="entry name" value="Peptidase_S10"/>
</dbReference>
<dbReference type="PROSITE" id="PS00560">
    <property type="entry name" value="CARBOXYPEPT_SER_HIS"/>
    <property type="match status" value="1"/>
</dbReference>
<protein>
    <recommendedName>
        <fullName evidence="2">Carboxypeptidase</fullName>
        <ecNumber evidence="2">3.4.16.-</ecNumber>
    </recommendedName>
</protein>
<dbReference type="PANTHER" id="PTHR11802">
    <property type="entry name" value="SERINE PROTEASE FAMILY S10 SERINE CARBOXYPEPTIDASE"/>
    <property type="match status" value="1"/>
</dbReference>
<organism evidence="4">
    <name type="scientific">Hemiscolopendra marginata</name>
    <dbReference type="NCBI Taxonomy" id="943146"/>
    <lineage>
        <taxon>Eukaryota</taxon>
        <taxon>Metazoa</taxon>
        <taxon>Ecdysozoa</taxon>
        <taxon>Arthropoda</taxon>
        <taxon>Myriapoda</taxon>
        <taxon>Chilopoda</taxon>
        <taxon>Pleurostigmophora</taxon>
        <taxon>Scolopendromorpha</taxon>
        <taxon>Scolopendridae</taxon>
        <taxon>Hemiscolopendra</taxon>
    </lineage>
</organism>
<dbReference type="SUPFAM" id="SSF53474">
    <property type="entry name" value="alpha/beta-Hydrolases"/>
    <property type="match status" value="1"/>
</dbReference>
<feature type="transmembrane region" description="Helical" evidence="3">
    <location>
        <begin position="12"/>
        <end position="31"/>
    </location>
</feature>
<evidence type="ECO:0000256" key="1">
    <source>
        <dbReference type="ARBA" id="ARBA00009431"/>
    </source>
</evidence>
<keyword evidence="2" id="KW-0121">Carboxypeptidase</keyword>